<gene>
    <name evidence="1" type="ORF">BpHYR1_024688</name>
</gene>
<comment type="caution">
    <text evidence="1">The sequence shown here is derived from an EMBL/GenBank/DDBJ whole genome shotgun (WGS) entry which is preliminary data.</text>
</comment>
<evidence type="ECO:0000313" key="1">
    <source>
        <dbReference type="EMBL" id="RMZ97959.1"/>
    </source>
</evidence>
<accession>A0A3M7PG04</accession>
<sequence length="61" mass="7382">RSLGRLEWRLSPSFQPHDRILIPHNEKIEWGVESFLVILTQFNLHVFMYVGYSGFDWEKFD</sequence>
<proteinExistence type="predicted"/>
<reference evidence="1 2" key="1">
    <citation type="journal article" date="2018" name="Sci. Rep.">
        <title>Genomic signatures of local adaptation to the degree of environmental predictability in rotifers.</title>
        <authorList>
            <person name="Franch-Gras L."/>
            <person name="Hahn C."/>
            <person name="Garcia-Roger E.M."/>
            <person name="Carmona M.J."/>
            <person name="Serra M."/>
            <person name="Gomez A."/>
        </authorList>
    </citation>
    <scope>NUCLEOTIDE SEQUENCE [LARGE SCALE GENOMIC DNA]</scope>
    <source>
        <strain evidence="1">HYR1</strain>
    </source>
</reference>
<keyword evidence="2" id="KW-1185">Reference proteome</keyword>
<feature type="non-terminal residue" evidence="1">
    <location>
        <position position="1"/>
    </location>
</feature>
<dbReference type="Proteomes" id="UP000276133">
    <property type="component" value="Unassembled WGS sequence"/>
</dbReference>
<protein>
    <submittedName>
        <fullName evidence="1">Uncharacterized protein</fullName>
    </submittedName>
</protein>
<dbReference type="AlphaFoldDB" id="A0A3M7PG04"/>
<name>A0A3M7PG04_BRAPC</name>
<organism evidence="1 2">
    <name type="scientific">Brachionus plicatilis</name>
    <name type="common">Marine rotifer</name>
    <name type="synonym">Brachionus muelleri</name>
    <dbReference type="NCBI Taxonomy" id="10195"/>
    <lineage>
        <taxon>Eukaryota</taxon>
        <taxon>Metazoa</taxon>
        <taxon>Spiralia</taxon>
        <taxon>Gnathifera</taxon>
        <taxon>Rotifera</taxon>
        <taxon>Eurotatoria</taxon>
        <taxon>Monogononta</taxon>
        <taxon>Pseudotrocha</taxon>
        <taxon>Ploima</taxon>
        <taxon>Brachionidae</taxon>
        <taxon>Brachionus</taxon>
    </lineage>
</organism>
<evidence type="ECO:0000313" key="2">
    <source>
        <dbReference type="Proteomes" id="UP000276133"/>
    </source>
</evidence>
<dbReference type="EMBL" id="REGN01011060">
    <property type="protein sequence ID" value="RMZ97959.1"/>
    <property type="molecule type" value="Genomic_DNA"/>
</dbReference>